<dbReference type="FunFam" id="3.90.470.20:FF:000010">
    <property type="entry name" value="L-aminoadipate-semialdehyde dehydrogenase-phosphopantetheinyl transferase"/>
    <property type="match status" value="1"/>
</dbReference>
<evidence type="ECO:0000259" key="4">
    <source>
        <dbReference type="Pfam" id="PF22624"/>
    </source>
</evidence>
<dbReference type="InterPro" id="IPR037143">
    <property type="entry name" value="4-PPantetheinyl_Trfase_dom_sf"/>
</dbReference>
<dbReference type="GO" id="GO:0019878">
    <property type="term" value="P:lysine biosynthetic process via aminoadipic acid"/>
    <property type="evidence" value="ECO:0007669"/>
    <property type="project" value="TreeGrafter"/>
</dbReference>
<dbReference type="InterPro" id="IPR050559">
    <property type="entry name" value="P-Pant_transferase_sf"/>
</dbReference>
<evidence type="ECO:0000313" key="6">
    <source>
        <dbReference type="Proteomes" id="UP001293593"/>
    </source>
</evidence>
<evidence type="ECO:0000259" key="3">
    <source>
        <dbReference type="Pfam" id="PF01648"/>
    </source>
</evidence>
<dbReference type="AlphaFoldDB" id="A0AAE1MQB2"/>
<feature type="domain" description="4'-phosphopantetheinyl transferase N-terminal" evidence="4">
    <location>
        <begin position="55"/>
        <end position="143"/>
    </location>
</feature>
<evidence type="ECO:0000313" key="5">
    <source>
        <dbReference type="EMBL" id="KAK4272710.1"/>
    </source>
</evidence>
<dbReference type="PANTHER" id="PTHR12215">
    <property type="entry name" value="PHOSPHOPANTETHEINE TRANSFERASE"/>
    <property type="match status" value="1"/>
</dbReference>
<dbReference type="FunFam" id="3.90.470.20:FF:000011">
    <property type="entry name" value="Os08g0243100 protein"/>
    <property type="match status" value="1"/>
</dbReference>
<dbReference type="SUPFAM" id="SSF56214">
    <property type="entry name" value="4'-phosphopantetheinyl transferase"/>
    <property type="match status" value="2"/>
</dbReference>
<feature type="domain" description="4'-phosphopantetheinyl transferase" evidence="3">
    <location>
        <begin position="153"/>
        <end position="230"/>
    </location>
</feature>
<dbReference type="EMBL" id="JAWXYG010000005">
    <property type="protein sequence ID" value="KAK4272710.1"/>
    <property type="molecule type" value="Genomic_DNA"/>
</dbReference>
<dbReference type="GO" id="GO:0005829">
    <property type="term" value="C:cytosol"/>
    <property type="evidence" value="ECO:0007669"/>
    <property type="project" value="TreeGrafter"/>
</dbReference>
<evidence type="ECO:0000256" key="1">
    <source>
        <dbReference type="ARBA" id="ARBA00013172"/>
    </source>
</evidence>
<evidence type="ECO:0000256" key="2">
    <source>
        <dbReference type="ARBA" id="ARBA00022679"/>
    </source>
</evidence>
<gene>
    <name evidence="5" type="ORF">QN277_021227</name>
</gene>
<dbReference type="Gene3D" id="3.90.470.20">
    <property type="entry name" value="4'-phosphopantetheinyl transferase domain"/>
    <property type="match status" value="2"/>
</dbReference>
<name>A0AAE1MQB2_9FABA</name>
<dbReference type="GO" id="GO:0008897">
    <property type="term" value="F:holo-[acyl-carrier-protein] synthase activity"/>
    <property type="evidence" value="ECO:0007669"/>
    <property type="project" value="UniProtKB-EC"/>
</dbReference>
<comment type="caution">
    <text evidence="5">The sequence shown here is derived from an EMBL/GenBank/DDBJ whole genome shotgun (WGS) entry which is preliminary data.</text>
</comment>
<keyword evidence="6" id="KW-1185">Reference proteome</keyword>
<organism evidence="5 6">
    <name type="scientific">Acacia crassicarpa</name>
    <name type="common">northern wattle</name>
    <dbReference type="NCBI Taxonomy" id="499986"/>
    <lineage>
        <taxon>Eukaryota</taxon>
        <taxon>Viridiplantae</taxon>
        <taxon>Streptophyta</taxon>
        <taxon>Embryophyta</taxon>
        <taxon>Tracheophyta</taxon>
        <taxon>Spermatophyta</taxon>
        <taxon>Magnoliopsida</taxon>
        <taxon>eudicotyledons</taxon>
        <taxon>Gunneridae</taxon>
        <taxon>Pentapetalae</taxon>
        <taxon>rosids</taxon>
        <taxon>fabids</taxon>
        <taxon>Fabales</taxon>
        <taxon>Fabaceae</taxon>
        <taxon>Caesalpinioideae</taxon>
        <taxon>mimosoid clade</taxon>
        <taxon>Acacieae</taxon>
        <taxon>Acacia</taxon>
    </lineage>
</organism>
<dbReference type="Pfam" id="PF22624">
    <property type="entry name" value="AASDHPPT_N"/>
    <property type="match status" value="1"/>
</dbReference>
<protein>
    <recommendedName>
        <fullName evidence="1">holo-[acyl-carrier-protein] synthase</fullName>
        <ecNumber evidence="1">2.7.8.7</ecNumber>
    </recommendedName>
</protein>
<proteinExistence type="predicted"/>
<dbReference type="EC" id="2.7.8.7" evidence="1"/>
<dbReference type="Proteomes" id="UP001293593">
    <property type="component" value="Unassembled WGS sequence"/>
</dbReference>
<reference evidence="5" key="1">
    <citation type="submission" date="2023-10" db="EMBL/GenBank/DDBJ databases">
        <title>Chromosome-level genome of the transformable northern wattle, Acacia crassicarpa.</title>
        <authorList>
            <person name="Massaro I."/>
            <person name="Sinha N.R."/>
            <person name="Poethig S."/>
            <person name="Leichty A.R."/>
        </authorList>
    </citation>
    <scope>NUCLEOTIDE SEQUENCE</scope>
    <source>
        <strain evidence="5">Acra3RX</strain>
        <tissue evidence="5">Leaf</tissue>
    </source>
</reference>
<dbReference type="Pfam" id="PF01648">
    <property type="entry name" value="ACPS"/>
    <property type="match status" value="1"/>
</dbReference>
<sequence length="329" mass="37170">MNLLQGKISSVMNINCLRRNLFSASSALPAVQLPAKKELHFWYILPDEVNSANLLNQYLEILSPCEKENIFRMRGEQLKKRALLARTLVRTTLARYQTNCQIDPKSLKFRKNNYGKPEVDWQYSDDWSLPPLHFNISHTSSLIACGVTVDSTIGIDVEEKQRRLKNDILAFARRYFTLREVEMLTGISDPETQRQEFIKLWTLKEAYVKALGKGFSASPFNTFTVRLRDSMEKGTCHASHLISEVPEIIIESSGDPNNPSENWQFVLLELLGSHYAAICMEQDMISGGNGSVPINLIIRKTIPFVKDEFMSSGTDVVVVGGLTRLLGPA</sequence>
<dbReference type="PANTHER" id="PTHR12215:SF15">
    <property type="entry name" value="4'-PHOSPHOPANTETHEINYL TRANSFERASE SUPERFAMILY-RELATED"/>
    <property type="match status" value="1"/>
</dbReference>
<keyword evidence="2" id="KW-0808">Transferase</keyword>
<dbReference type="InterPro" id="IPR055066">
    <property type="entry name" value="AASDHPPT_N"/>
</dbReference>
<accession>A0AAE1MQB2</accession>
<dbReference type="GO" id="GO:0000287">
    <property type="term" value="F:magnesium ion binding"/>
    <property type="evidence" value="ECO:0007669"/>
    <property type="project" value="InterPro"/>
</dbReference>
<dbReference type="InterPro" id="IPR008278">
    <property type="entry name" value="4-PPantetheinyl_Trfase_dom"/>
</dbReference>